<reference evidence="4" key="1">
    <citation type="submission" date="2021-03" db="EMBL/GenBank/DDBJ databases">
        <title>The complete genome sequence of Acetobacter sp. TBRC 12339.</title>
        <authorList>
            <person name="Charoenyingcharoen P."/>
            <person name="Yukphan P."/>
        </authorList>
    </citation>
    <scope>NUCLEOTIDE SEQUENCE</scope>
    <source>
        <strain evidence="4">TBRC 12339</strain>
    </source>
</reference>
<evidence type="ECO:0000313" key="5">
    <source>
        <dbReference type="Proteomes" id="UP000664073"/>
    </source>
</evidence>
<dbReference type="SUPFAM" id="SSF63829">
    <property type="entry name" value="Calcium-dependent phosphotriesterase"/>
    <property type="match status" value="1"/>
</dbReference>
<name>A0A939HLB7_9PROT</name>
<dbReference type="AlphaFoldDB" id="A0A939HLB7"/>
<protein>
    <submittedName>
        <fullName evidence="4">SMP-30/gluconolactonase/LRE family protein</fullName>
    </submittedName>
</protein>
<dbReference type="PANTHER" id="PTHR10009">
    <property type="entry name" value="PROTEIN YELLOW-RELATED"/>
    <property type="match status" value="1"/>
</dbReference>
<evidence type="ECO:0000313" key="4">
    <source>
        <dbReference type="EMBL" id="MBO1326548.1"/>
    </source>
</evidence>
<dbReference type="PANTHER" id="PTHR10009:SF18">
    <property type="entry name" value="PROTEIN YELLOW-LIKE PROTEIN"/>
    <property type="match status" value="1"/>
</dbReference>
<keyword evidence="2" id="KW-0964">Secreted</keyword>
<organism evidence="4 5">
    <name type="scientific">Acetobacter garciniae</name>
    <dbReference type="NCBI Taxonomy" id="2817435"/>
    <lineage>
        <taxon>Bacteria</taxon>
        <taxon>Pseudomonadati</taxon>
        <taxon>Pseudomonadota</taxon>
        <taxon>Alphaproteobacteria</taxon>
        <taxon>Acetobacterales</taxon>
        <taxon>Acetobacteraceae</taxon>
        <taxon>Acetobacter</taxon>
    </lineage>
</organism>
<accession>A0A939HLB7</accession>
<feature type="signal peptide" evidence="3">
    <location>
        <begin position="1"/>
        <end position="31"/>
    </location>
</feature>
<feature type="chain" id="PRO_5037645474" evidence="3">
    <location>
        <begin position="32"/>
        <end position="377"/>
    </location>
</feature>
<dbReference type="RefSeq" id="WP_207847317.1">
    <property type="nucleotide sequence ID" value="NZ_JAFVMH010000012.1"/>
</dbReference>
<dbReference type="Gene3D" id="2.120.10.30">
    <property type="entry name" value="TolB, C-terminal domain"/>
    <property type="match status" value="1"/>
</dbReference>
<gene>
    <name evidence="4" type="ORF">J2D77_15470</name>
</gene>
<evidence type="ECO:0000256" key="1">
    <source>
        <dbReference type="ARBA" id="ARBA00004613"/>
    </source>
</evidence>
<dbReference type="GO" id="GO:0005576">
    <property type="term" value="C:extracellular region"/>
    <property type="evidence" value="ECO:0007669"/>
    <property type="project" value="UniProtKB-SubCell"/>
</dbReference>
<proteinExistence type="predicted"/>
<evidence type="ECO:0000256" key="2">
    <source>
        <dbReference type="ARBA" id="ARBA00022525"/>
    </source>
</evidence>
<dbReference type="EMBL" id="JAFVMH010000012">
    <property type="protein sequence ID" value="MBO1326548.1"/>
    <property type="molecule type" value="Genomic_DNA"/>
</dbReference>
<keyword evidence="3" id="KW-0732">Signal</keyword>
<dbReference type="InterPro" id="IPR011042">
    <property type="entry name" value="6-blade_b-propeller_TolB-like"/>
</dbReference>
<comment type="caution">
    <text evidence="4">The sequence shown here is derived from an EMBL/GenBank/DDBJ whole genome shotgun (WGS) entry which is preliminary data.</text>
</comment>
<dbReference type="Pfam" id="PF03022">
    <property type="entry name" value="MRJP"/>
    <property type="match status" value="1"/>
</dbReference>
<dbReference type="Proteomes" id="UP000664073">
    <property type="component" value="Unassembled WGS sequence"/>
</dbReference>
<keyword evidence="5" id="KW-1185">Reference proteome</keyword>
<dbReference type="InterPro" id="IPR017996">
    <property type="entry name" value="MRJP/yellow-related"/>
</dbReference>
<evidence type="ECO:0000256" key="3">
    <source>
        <dbReference type="SAM" id="SignalP"/>
    </source>
</evidence>
<sequence>MPVSRILSVFALAAGALSTGALGLAALPAHAQPAPALQTIYSSNRIMNAVTASKDGRIFMSFPYWGGGGQGPTVGERLADDSLRPFPDQAWNDWAHSHDALRSFVRVNAIRMGPDGLLWVVDSGEANVGGKPNPPDGAPPKLIAFDLATGKAVHLIVLRQGITPYSYVDDLRFHGDTLILTDAGDPALIVVDMKTGQQRRVLSHKPCTTDERPMRAEGQIMMTGGKEVRIHADQLEISPDGKTLYFQPSSGPMFKVATADLENTSLNDAQLNARVHPFYDTPTTGGTAMDGDGNLYVSDVDHLRIVKITPEGKGSTFIADPRLVWADAMWITDTGALWIPAIQLNRTATFQRDGVSRVKLPVSIYAVNAHLKTPPRN</sequence>
<comment type="subcellular location">
    <subcellularLocation>
        <location evidence="1">Secreted</location>
    </subcellularLocation>
</comment>